<comment type="catalytic activity">
    <reaction evidence="1">
        <text>ATP + protein L-histidine = ADP + protein N-phospho-L-histidine.</text>
        <dbReference type="EC" id="2.7.13.3"/>
    </reaction>
</comment>
<dbReference type="InterPro" id="IPR003594">
    <property type="entry name" value="HATPase_dom"/>
</dbReference>
<evidence type="ECO:0000256" key="1">
    <source>
        <dbReference type="ARBA" id="ARBA00000085"/>
    </source>
</evidence>
<dbReference type="CDD" id="cd00075">
    <property type="entry name" value="HATPase"/>
    <property type="match status" value="1"/>
</dbReference>
<keyword evidence="8" id="KW-1185">Reference proteome</keyword>
<feature type="domain" description="Response regulatory" evidence="6">
    <location>
        <begin position="9"/>
        <end position="122"/>
    </location>
</feature>
<dbReference type="CDD" id="cd00082">
    <property type="entry name" value="HisKA"/>
    <property type="match status" value="1"/>
</dbReference>
<dbReference type="InterPro" id="IPR011006">
    <property type="entry name" value="CheY-like_superfamily"/>
</dbReference>
<dbReference type="Pfam" id="PF00072">
    <property type="entry name" value="Response_reg"/>
    <property type="match status" value="1"/>
</dbReference>
<sequence length="365" mass="40109">MPHSETTLGRILVVDDQAANLRVVSALLTREGYQVITASSGQEALARYAESVPDMILLDMMMPGMDGFEVLAALRAQEPPLRIPVVFVTAAHDRDLLLRAFDAGVVDYVTKPFLPEELLARVNAHIGLKLTRDRLERVAREREELVNLVAHDLKNPLSSVLFASDILIHDGCKPERVPRYLQMIHESADDALGYIRHYLESRAGERNGTVACADLGATLEWLVDRYEFQLDARNIEVKLSLPPARAHVAIDARVLRQLGENLVTNAMKYAPGSELLLAGRAGAPGYWQLVALDRGPGIPAAMQRELFKPFTRLQQPEDGISSGLGLSLAKQIVVKAGGQLWYEDREGGGACFVIELPEASEPAHA</sequence>
<evidence type="ECO:0000259" key="4">
    <source>
        <dbReference type="SMART" id="SM00387"/>
    </source>
</evidence>
<dbReference type="GO" id="GO:0016740">
    <property type="term" value="F:transferase activity"/>
    <property type="evidence" value="ECO:0007669"/>
    <property type="project" value="UniProtKB-KW"/>
</dbReference>
<evidence type="ECO:0000256" key="3">
    <source>
        <dbReference type="ARBA" id="ARBA00022553"/>
    </source>
</evidence>
<dbReference type="Gene3D" id="3.40.50.2300">
    <property type="match status" value="1"/>
</dbReference>
<gene>
    <name evidence="7" type="primary">sasA_2</name>
    <name evidence="7" type="ORF">LYB30171_00063</name>
</gene>
<dbReference type="PANTHER" id="PTHR43547:SF2">
    <property type="entry name" value="HYBRID SIGNAL TRANSDUCTION HISTIDINE KINASE C"/>
    <property type="match status" value="1"/>
</dbReference>
<dbReference type="Pfam" id="PF00512">
    <property type="entry name" value="HisKA"/>
    <property type="match status" value="1"/>
</dbReference>
<dbReference type="RefSeq" id="WP_215219109.1">
    <property type="nucleotide sequence ID" value="NZ_OU015430.1"/>
</dbReference>
<keyword evidence="3" id="KW-0597">Phosphoprotein</keyword>
<dbReference type="SMART" id="SM00388">
    <property type="entry name" value="HisKA"/>
    <property type="match status" value="1"/>
</dbReference>
<dbReference type="SMART" id="SM00448">
    <property type="entry name" value="REC"/>
    <property type="match status" value="1"/>
</dbReference>
<evidence type="ECO:0000256" key="2">
    <source>
        <dbReference type="ARBA" id="ARBA00012438"/>
    </source>
</evidence>
<organism evidence="7 8">
    <name type="scientific">Novilysobacter luteus</name>
    <dbReference type="NCBI Taxonomy" id="2822368"/>
    <lineage>
        <taxon>Bacteria</taxon>
        <taxon>Pseudomonadati</taxon>
        <taxon>Pseudomonadota</taxon>
        <taxon>Gammaproteobacteria</taxon>
        <taxon>Lysobacterales</taxon>
        <taxon>Lysobacteraceae</taxon>
        <taxon>Novilysobacter</taxon>
    </lineage>
</organism>
<dbReference type="SUPFAM" id="SSF55874">
    <property type="entry name" value="ATPase domain of HSP90 chaperone/DNA topoisomerase II/histidine kinase"/>
    <property type="match status" value="1"/>
</dbReference>
<dbReference type="InterPro" id="IPR003661">
    <property type="entry name" value="HisK_dim/P_dom"/>
</dbReference>
<evidence type="ECO:0000259" key="6">
    <source>
        <dbReference type="SMART" id="SM00448"/>
    </source>
</evidence>
<dbReference type="InterPro" id="IPR036890">
    <property type="entry name" value="HATPase_C_sf"/>
</dbReference>
<dbReference type="Gene3D" id="1.10.287.130">
    <property type="match status" value="1"/>
</dbReference>
<accession>A0ABM8UBR3</accession>
<feature type="domain" description="Signal transduction histidine kinase dimerisation/phosphoacceptor" evidence="5">
    <location>
        <begin position="141"/>
        <end position="207"/>
    </location>
</feature>
<evidence type="ECO:0000313" key="8">
    <source>
        <dbReference type="Proteomes" id="UP000680116"/>
    </source>
</evidence>
<evidence type="ECO:0000259" key="5">
    <source>
        <dbReference type="SMART" id="SM00388"/>
    </source>
</evidence>
<keyword evidence="7" id="KW-0808">Transferase</keyword>
<protein>
    <recommendedName>
        <fullName evidence="2">histidine kinase</fullName>
        <ecNumber evidence="2">2.7.13.3</ecNumber>
    </recommendedName>
</protein>
<proteinExistence type="predicted"/>
<dbReference type="PANTHER" id="PTHR43547">
    <property type="entry name" value="TWO-COMPONENT HISTIDINE KINASE"/>
    <property type="match status" value="1"/>
</dbReference>
<dbReference type="SUPFAM" id="SSF52172">
    <property type="entry name" value="CheY-like"/>
    <property type="match status" value="1"/>
</dbReference>
<dbReference type="Proteomes" id="UP000680116">
    <property type="component" value="Chromosome"/>
</dbReference>
<dbReference type="EC" id="2.7.13.3" evidence="2"/>
<evidence type="ECO:0000313" key="7">
    <source>
        <dbReference type="EMBL" id="CAG4967528.1"/>
    </source>
</evidence>
<dbReference type="EMBL" id="OU015430">
    <property type="protein sequence ID" value="CAG4967528.1"/>
    <property type="molecule type" value="Genomic_DNA"/>
</dbReference>
<dbReference type="Gene3D" id="3.30.565.10">
    <property type="entry name" value="Histidine kinase-like ATPase, C-terminal domain"/>
    <property type="match status" value="1"/>
</dbReference>
<dbReference type="SMART" id="SM00387">
    <property type="entry name" value="HATPase_c"/>
    <property type="match status" value="1"/>
</dbReference>
<dbReference type="InterPro" id="IPR001789">
    <property type="entry name" value="Sig_transdc_resp-reg_receiver"/>
</dbReference>
<feature type="domain" description="Histidine kinase/HSP90-like ATPase" evidence="4">
    <location>
        <begin position="250"/>
        <end position="360"/>
    </location>
</feature>
<dbReference type="Pfam" id="PF02518">
    <property type="entry name" value="HATPase_c"/>
    <property type="match status" value="1"/>
</dbReference>
<dbReference type="InterPro" id="IPR004358">
    <property type="entry name" value="Sig_transdc_His_kin-like_C"/>
</dbReference>
<name>A0ABM8UBR3_9GAMM</name>
<reference evidence="7 8" key="1">
    <citation type="submission" date="2021-04" db="EMBL/GenBank/DDBJ databases">
        <authorList>
            <person name="Rodrigo-Torres L."/>
            <person name="Arahal R. D."/>
            <person name="Lucena T."/>
        </authorList>
    </citation>
    <scope>NUCLEOTIDE SEQUENCE [LARGE SCALE GENOMIC DNA]</scope>
    <source>
        <strain evidence="7 8">CECT 30171</strain>
    </source>
</reference>
<dbReference type="PRINTS" id="PR00344">
    <property type="entry name" value="BCTRLSENSOR"/>
</dbReference>